<dbReference type="InterPro" id="IPR016758">
    <property type="entry name" value="G6P_isomerase_archaea/bacteria"/>
</dbReference>
<dbReference type="GO" id="GO:0005737">
    <property type="term" value="C:cytoplasm"/>
    <property type="evidence" value="ECO:0007669"/>
    <property type="project" value="UniProtKB-SubCell"/>
</dbReference>
<keyword evidence="8" id="KW-0479">Metal-binding</keyword>
<comment type="pathway">
    <text evidence="2">Carbohydrate degradation; glycolysis; D-glyceraldehyde 3-phosphate and glycerone phosphate from D-glucose: step 2/4.</text>
</comment>
<dbReference type="InterPro" id="IPR011051">
    <property type="entry name" value="RmlC_Cupin_sf"/>
</dbReference>
<evidence type="ECO:0000256" key="5">
    <source>
        <dbReference type="ARBA" id="ARBA00011952"/>
    </source>
</evidence>
<evidence type="ECO:0000256" key="12">
    <source>
        <dbReference type="ARBA" id="ARBA00029321"/>
    </source>
</evidence>
<dbReference type="InterPro" id="IPR014710">
    <property type="entry name" value="RmlC-like_jellyroll"/>
</dbReference>
<comment type="catalytic activity">
    <reaction evidence="12 13">
        <text>alpha-D-glucose 6-phosphate = beta-D-fructose 6-phosphate</text>
        <dbReference type="Rhea" id="RHEA:11816"/>
        <dbReference type="ChEBI" id="CHEBI:57634"/>
        <dbReference type="ChEBI" id="CHEBI:58225"/>
        <dbReference type="EC" id="5.3.1.9"/>
    </reaction>
</comment>
<keyword evidence="9" id="KW-0408">Iron</keyword>
<organism evidence="15 16">
    <name type="scientific">Candidatus Thalassospirochaeta sargassi</name>
    <dbReference type="NCBI Taxonomy" id="3119039"/>
    <lineage>
        <taxon>Bacteria</taxon>
        <taxon>Pseudomonadati</taxon>
        <taxon>Spirochaetota</taxon>
        <taxon>Spirochaetia</taxon>
        <taxon>Spirochaetales</taxon>
        <taxon>Spirochaetaceae</taxon>
        <taxon>Candidatus Thalassospirochaeta</taxon>
    </lineage>
</organism>
<dbReference type="PIRSF" id="PIRSF019325">
    <property type="entry name" value="Glucose-6-phosphate_isomerase"/>
    <property type="match status" value="1"/>
</dbReference>
<comment type="caution">
    <text evidence="15">The sequence shown here is derived from an EMBL/GenBank/DDBJ whole genome shotgun (WGS) entry which is preliminary data.</text>
</comment>
<evidence type="ECO:0000256" key="2">
    <source>
        <dbReference type="ARBA" id="ARBA00004926"/>
    </source>
</evidence>
<comment type="subcellular location">
    <subcellularLocation>
        <location evidence="1 13">Cytoplasm</location>
    </subcellularLocation>
</comment>
<dbReference type="GO" id="GO:0004347">
    <property type="term" value="F:glucose-6-phosphate isomerase activity"/>
    <property type="evidence" value="ECO:0007669"/>
    <property type="project" value="UniProtKB-UniRule"/>
</dbReference>
<evidence type="ECO:0000256" key="4">
    <source>
        <dbReference type="ARBA" id="ARBA00011738"/>
    </source>
</evidence>
<comment type="subunit">
    <text evidence="4 13">Homodimer.</text>
</comment>
<proteinExistence type="inferred from homology"/>
<evidence type="ECO:0000256" key="1">
    <source>
        <dbReference type="ARBA" id="ARBA00004496"/>
    </source>
</evidence>
<dbReference type="GO" id="GO:0006094">
    <property type="term" value="P:gluconeogenesis"/>
    <property type="evidence" value="ECO:0007669"/>
    <property type="project" value="UniProtKB-UniRule"/>
</dbReference>
<keyword evidence="10 13" id="KW-0324">Glycolysis</keyword>
<dbReference type="Pfam" id="PF06560">
    <property type="entry name" value="GPI"/>
    <property type="match status" value="1"/>
</dbReference>
<evidence type="ECO:0000256" key="6">
    <source>
        <dbReference type="ARBA" id="ARBA00022432"/>
    </source>
</evidence>
<dbReference type="CDD" id="cd02218">
    <property type="entry name" value="cupin_PGI"/>
    <property type="match status" value="1"/>
</dbReference>
<feature type="domain" description="Glucose-6-phosphate isomerase prokaryote" evidence="14">
    <location>
        <begin position="27"/>
        <end position="181"/>
    </location>
</feature>
<evidence type="ECO:0000256" key="11">
    <source>
        <dbReference type="ARBA" id="ARBA00023235"/>
    </source>
</evidence>
<evidence type="ECO:0000256" key="7">
    <source>
        <dbReference type="ARBA" id="ARBA00022490"/>
    </source>
</evidence>
<comment type="similarity">
    <text evidence="3 13">Belongs to the archaeal-type GPI family.</text>
</comment>
<evidence type="ECO:0000256" key="9">
    <source>
        <dbReference type="ARBA" id="ARBA00023004"/>
    </source>
</evidence>
<keyword evidence="6 13" id="KW-0312">Gluconeogenesis</keyword>
<dbReference type="SUPFAM" id="SSF51182">
    <property type="entry name" value="RmlC-like cupins"/>
    <property type="match status" value="1"/>
</dbReference>
<dbReference type="GO" id="GO:0006096">
    <property type="term" value="P:glycolytic process"/>
    <property type="evidence" value="ECO:0007669"/>
    <property type="project" value="UniProtKB-UniRule"/>
</dbReference>
<dbReference type="InterPro" id="IPR010551">
    <property type="entry name" value="G6P_isomerase_prok"/>
</dbReference>
<evidence type="ECO:0000259" key="14">
    <source>
        <dbReference type="Pfam" id="PF06560"/>
    </source>
</evidence>
<sequence>MSMENLQSVITDFDMKSGLSKTKESLQRKLSKMKGMYADDAAFDAAVAKEDTLVYEFYDMGVPESEKEVAYGTSITYPGKVGDEYYMTKGHFHTVLDTAEVYYCLRGHGYMLMENPEGDWEAVELTPGKAVYVPGRYAHRSINVSDSEPLVTFYAFPGHAGHDYGTIETKGFRKLIVERNGRPEIIDNPKWQS</sequence>
<dbReference type="EMBL" id="JAQQAL010000044">
    <property type="protein sequence ID" value="MDC7228313.1"/>
    <property type="molecule type" value="Genomic_DNA"/>
</dbReference>
<dbReference type="Proteomes" id="UP001221217">
    <property type="component" value="Unassembled WGS sequence"/>
</dbReference>
<evidence type="ECO:0000256" key="10">
    <source>
        <dbReference type="ARBA" id="ARBA00023152"/>
    </source>
</evidence>
<dbReference type="GO" id="GO:0005506">
    <property type="term" value="F:iron ion binding"/>
    <property type="evidence" value="ECO:0007669"/>
    <property type="project" value="UniProtKB-UniRule"/>
</dbReference>
<evidence type="ECO:0000256" key="8">
    <source>
        <dbReference type="ARBA" id="ARBA00022723"/>
    </source>
</evidence>
<evidence type="ECO:0000313" key="16">
    <source>
        <dbReference type="Proteomes" id="UP001221217"/>
    </source>
</evidence>
<accession>A0AAJ1IFD1</accession>
<dbReference type="Gene3D" id="2.60.120.10">
    <property type="entry name" value="Jelly Rolls"/>
    <property type="match status" value="1"/>
</dbReference>
<evidence type="ECO:0000256" key="13">
    <source>
        <dbReference type="PIRNR" id="PIRNR019325"/>
    </source>
</evidence>
<keyword evidence="7 13" id="KW-0963">Cytoplasm</keyword>
<name>A0AAJ1IFD1_9SPIO</name>
<protein>
    <recommendedName>
        <fullName evidence="5 13">Glucose-6-phosphate isomerase</fullName>
        <ecNumber evidence="5 13">5.3.1.9</ecNumber>
    </recommendedName>
</protein>
<keyword evidence="11 13" id="KW-0413">Isomerase</keyword>
<evidence type="ECO:0000313" key="15">
    <source>
        <dbReference type="EMBL" id="MDC7228313.1"/>
    </source>
</evidence>
<dbReference type="EC" id="5.3.1.9" evidence="5 13"/>
<evidence type="ECO:0000256" key="3">
    <source>
        <dbReference type="ARBA" id="ARBA00006542"/>
    </source>
</evidence>
<dbReference type="AlphaFoldDB" id="A0AAJ1IFD1"/>
<reference evidence="15 16" key="1">
    <citation type="submission" date="2022-12" db="EMBL/GenBank/DDBJ databases">
        <title>Metagenome assembled genome from gulf of manar.</title>
        <authorList>
            <person name="Kohli P."/>
            <person name="Pk S."/>
            <person name="Venkata Ramana C."/>
            <person name="Sasikala C."/>
        </authorList>
    </citation>
    <scope>NUCLEOTIDE SEQUENCE [LARGE SCALE GENOMIC DNA]</scope>
    <source>
        <strain evidence="15">JB008</strain>
    </source>
</reference>
<gene>
    <name evidence="15" type="ORF">PQJ61_16240</name>
</gene>